<sequence length="162" mass="16669">MSTKTKDKAAKDKAPEDGEEAKGGGKKKLLVIVAVLLVGLGAAAYFFLFAGSGEAEAAEPVHGGYTALEPIAVNLAGGGYLKIGITLEYTADAAAGGHGGGGVDGSKALDLIISTYSQAQPADVVGAREALKESLEHQIIEAYTEEGVPMVMHVYLTEYVTQ</sequence>
<name>A0A1M5EA50_9ACTN</name>
<keyword evidence="5 10" id="KW-0145">Chemotaxis</keyword>
<gene>
    <name evidence="12" type="ORF">SAMN05444351_0712</name>
</gene>
<keyword evidence="12" id="KW-0966">Cell projection</keyword>
<feature type="region of interest" description="Disordered" evidence="11">
    <location>
        <begin position="1"/>
        <end position="22"/>
    </location>
</feature>
<dbReference type="GO" id="GO:0009425">
    <property type="term" value="C:bacterial-type flagellum basal body"/>
    <property type="evidence" value="ECO:0007669"/>
    <property type="project" value="InterPro"/>
</dbReference>
<keyword evidence="7 10" id="KW-0283">Flagellar rotation</keyword>
<reference evidence="12 13" key="1">
    <citation type="submission" date="2016-11" db="EMBL/GenBank/DDBJ databases">
        <authorList>
            <person name="Jaros S."/>
            <person name="Januszkiewicz K."/>
            <person name="Wedrychowicz H."/>
        </authorList>
    </citation>
    <scope>NUCLEOTIDE SEQUENCE [LARGE SCALE GENOMIC DNA]</scope>
    <source>
        <strain evidence="12 13">DSM 45408</strain>
    </source>
</reference>
<dbReference type="Pfam" id="PF03748">
    <property type="entry name" value="FliL"/>
    <property type="match status" value="1"/>
</dbReference>
<dbReference type="GO" id="GO:0005886">
    <property type="term" value="C:plasma membrane"/>
    <property type="evidence" value="ECO:0007669"/>
    <property type="project" value="UniProtKB-SubCell"/>
</dbReference>
<evidence type="ECO:0000256" key="5">
    <source>
        <dbReference type="ARBA" id="ARBA00022500"/>
    </source>
</evidence>
<dbReference type="PANTHER" id="PTHR35091">
    <property type="entry name" value="FLAGELLAR PROTEIN FLIL"/>
    <property type="match status" value="1"/>
</dbReference>
<keyword evidence="12" id="KW-0282">Flagellum</keyword>
<dbReference type="GO" id="GO:0006935">
    <property type="term" value="P:chemotaxis"/>
    <property type="evidence" value="ECO:0007669"/>
    <property type="project" value="UniProtKB-KW"/>
</dbReference>
<organism evidence="12 13">
    <name type="scientific">Geodermatophilus nigrescens</name>
    <dbReference type="NCBI Taxonomy" id="1070870"/>
    <lineage>
        <taxon>Bacteria</taxon>
        <taxon>Bacillati</taxon>
        <taxon>Actinomycetota</taxon>
        <taxon>Actinomycetes</taxon>
        <taxon>Geodermatophilales</taxon>
        <taxon>Geodermatophilaceae</taxon>
        <taxon>Geodermatophilus</taxon>
    </lineage>
</organism>
<evidence type="ECO:0000256" key="3">
    <source>
        <dbReference type="ARBA" id="ARBA00008281"/>
    </source>
</evidence>
<evidence type="ECO:0000256" key="1">
    <source>
        <dbReference type="ARBA" id="ARBA00002254"/>
    </source>
</evidence>
<dbReference type="InterPro" id="IPR005503">
    <property type="entry name" value="FliL"/>
</dbReference>
<dbReference type="GO" id="GO:0071978">
    <property type="term" value="P:bacterial-type flagellum-dependent swarming motility"/>
    <property type="evidence" value="ECO:0007669"/>
    <property type="project" value="TreeGrafter"/>
</dbReference>
<protein>
    <recommendedName>
        <fullName evidence="10">Flagellar protein FliL</fullName>
    </recommendedName>
</protein>
<comment type="function">
    <text evidence="1 10">Controls the rotational direction of flagella during chemotaxis.</text>
</comment>
<keyword evidence="13" id="KW-1185">Reference proteome</keyword>
<dbReference type="AlphaFoldDB" id="A0A1M5EA50"/>
<evidence type="ECO:0000256" key="4">
    <source>
        <dbReference type="ARBA" id="ARBA00022475"/>
    </source>
</evidence>
<dbReference type="RefSeq" id="WP_073418640.1">
    <property type="nucleotide sequence ID" value="NZ_FQVX01000001.1"/>
</dbReference>
<evidence type="ECO:0000256" key="11">
    <source>
        <dbReference type="SAM" id="MobiDB-lite"/>
    </source>
</evidence>
<evidence type="ECO:0000256" key="6">
    <source>
        <dbReference type="ARBA" id="ARBA00022692"/>
    </source>
</evidence>
<keyword evidence="9 10" id="KW-0472">Membrane</keyword>
<comment type="similarity">
    <text evidence="3 10">Belongs to the FliL family.</text>
</comment>
<evidence type="ECO:0000256" key="2">
    <source>
        <dbReference type="ARBA" id="ARBA00004162"/>
    </source>
</evidence>
<evidence type="ECO:0000256" key="7">
    <source>
        <dbReference type="ARBA" id="ARBA00022779"/>
    </source>
</evidence>
<keyword evidence="8 10" id="KW-1133">Transmembrane helix</keyword>
<evidence type="ECO:0000256" key="8">
    <source>
        <dbReference type="ARBA" id="ARBA00022989"/>
    </source>
</evidence>
<keyword evidence="4 10" id="KW-1003">Cell membrane</keyword>
<feature type="transmembrane region" description="Helical" evidence="10">
    <location>
        <begin position="29"/>
        <end position="50"/>
    </location>
</feature>
<keyword evidence="12" id="KW-0969">Cilium</keyword>
<evidence type="ECO:0000313" key="12">
    <source>
        <dbReference type="EMBL" id="SHF76119.1"/>
    </source>
</evidence>
<dbReference type="Proteomes" id="UP000184471">
    <property type="component" value="Unassembled WGS sequence"/>
</dbReference>
<keyword evidence="6 10" id="KW-0812">Transmembrane</keyword>
<dbReference type="STRING" id="1070870.SAMN05444351_0712"/>
<comment type="subcellular location">
    <subcellularLocation>
        <location evidence="2">Cell membrane</location>
        <topology evidence="2">Single-pass membrane protein</topology>
    </subcellularLocation>
</comment>
<dbReference type="EMBL" id="FQVX01000001">
    <property type="protein sequence ID" value="SHF76119.1"/>
    <property type="molecule type" value="Genomic_DNA"/>
</dbReference>
<dbReference type="OrthoDB" id="3537056at2"/>
<proteinExistence type="inferred from homology"/>
<evidence type="ECO:0000256" key="9">
    <source>
        <dbReference type="ARBA" id="ARBA00023136"/>
    </source>
</evidence>
<dbReference type="PANTHER" id="PTHR35091:SF2">
    <property type="entry name" value="FLAGELLAR PROTEIN FLIL"/>
    <property type="match status" value="1"/>
</dbReference>
<accession>A0A1M5EA50</accession>
<evidence type="ECO:0000313" key="13">
    <source>
        <dbReference type="Proteomes" id="UP000184471"/>
    </source>
</evidence>
<evidence type="ECO:0000256" key="10">
    <source>
        <dbReference type="RuleBase" id="RU364125"/>
    </source>
</evidence>